<evidence type="ECO:0000256" key="10">
    <source>
        <dbReference type="RuleBase" id="RU361131"/>
    </source>
</evidence>
<keyword evidence="7 10" id="KW-0328">Glycosyltransferase</keyword>
<dbReference type="CDD" id="cd17767">
    <property type="entry name" value="UP_EcUdp-like"/>
    <property type="match status" value="1"/>
</dbReference>
<dbReference type="InterPro" id="IPR000845">
    <property type="entry name" value="Nucleoside_phosphorylase_d"/>
</dbReference>
<sequence length="264" mass="28089">MPPCGQYGDDVSDVFHLDLTRADLDGATLAILPGDPGRVPKIAERFDEHVHLASNREYTSHLARADGAPVVVCSTGIGGPSVSIAVEELAQLGIRTFLRVGTTGALQPDIAVADVIVTTGAVRLDGASRHFAPLEYPAVADLTCATTLVEAARSLDLTVHTGVTASSDTFYPGQERYDTVSGYVRREFQGSAEEWTRLHVLNYEMEGATLFTQCAANGWRAGMVAGVLVNRNTQEIPDPSVHDVVEANAVSTVVEAARRLVSSS</sequence>
<keyword evidence="13" id="KW-1185">Reference proteome</keyword>
<evidence type="ECO:0000256" key="4">
    <source>
        <dbReference type="ARBA" id="ARBA00011888"/>
    </source>
</evidence>
<dbReference type="Gene3D" id="3.40.50.1580">
    <property type="entry name" value="Nucleoside phosphorylase domain"/>
    <property type="match status" value="1"/>
</dbReference>
<dbReference type="EC" id="2.4.2.3" evidence="4 10"/>
<dbReference type="UniPathway" id="UPA00574">
    <property type="reaction ID" value="UER00633"/>
</dbReference>
<evidence type="ECO:0000256" key="3">
    <source>
        <dbReference type="ARBA" id="ARBA00010456"/>
    </source>
</evidence>
<comment type="similarity">
    <text evidence="3 10">Belongs to the PNP/UDP phosphorylase family.</text>
</comment>
<dbReference type="GO" id="GO:0005829">
    <property type="term" value="C:cytosol"/>
    <property type="evidence" value="ECO:0007669"/>
    <property type="project" value="TreeGrafter"/>
</dbReference>
<keyword evidence="6" id="KW-0963">Cytoplasm</keyword>
<keyword evidence="8 10" id="KW-0808">Transferase</keyword>
<evidence type="ECO:0000256" key="5">
    <source>
        <dbReference type="ARBA" id="ARBA00021980"/>
    </source>
</evidence>
<evidence type="ECO:0000256" key="9">
    <source>
        <dbReference type="ARBA" id="ARBA00048447"/>
    </source>
</evidence>
<organism evidence="12 13">
    <name type="scientific">Ilumatobacter fluminis</name>
    <dbReference type="NCBI Taxonomy" id="467091"/>
    <lineage>
        <taxon>Bacteria</taxon>
        <taxon>Bacillati</taxon>
        <taxon>Actinomycetota</taxon>
        <taxon>Acidimicrobiia</taxon>
        <taxon>Acidimicrobiales</taxon>
        <taxon>Ilumatobacteraceae</taxon>
        <taxon>Ilumatobacter</taxon>
    </lineage>
</organism>
<dbReference type="RefSeq" id="WP_133868653.1">
    <property type="nucleotide sequence ID" value="NZ_JAVJPS010000012.1"/>
</dbReference>
<feature type="domain" description="Nucleoside phosphorylase" evidence="11">
    <location>
        <begin position="28"/>
        <end position="258"/>
    </location>
</feature>
<dbReference type="NCBIfam" id="NF008383">
    <property type="entry name" value="PRK11178.1"/>
    <property type="match status" value="1"/>
</dbReference>
<accession>A0A4R7I096</accession>
<dbReference type="PROSITE" id="PS01232">
    <property type="entry name" value="PNP_UDP_1"/>
    <property type="match status" value="1"/>
</dbReference>
<dbReference type="InterPro" id="IPR018016">
    <property type="entry name" value="Nucleoside_phosphorylase_CS"/>
</dbReference>
<comment type="pathway">
    <text evidence="2 10">Pyrimidine metabolism; UMP biosynthesis via salvage pathway; uracil from uridine (phosphorylase route): step 1/1.</text>
</comment>
<comment type="subcellular location">
    <subcellularLocation>
        <location evidence="1">Cytoplasm</location>
    </subcellularLocation>
</comment>
<dbReference type="GO" id="GO:0004850">
    <property type="term" value="F:uridine phosphorylase activity"/>
    <property type="evidence" value="ECO:0007669"/>
    <property type="project" value="UniProtKB-EC"/>
</dbReference>
<comment type="function">
    <text evidence="10">Catalyzes the reversible phosphorylytic cleavage of uridine to uracil and ribose-1-phosphate.</text>
</comment>
<dbReference type="SUPFAM" id="SSF53167">
    <property type="entry name" value="Purine and uridine phosphorylases"/>
    <property type="match status" value="1"/>
</dbReference>
<dbReference type="OrthoDB" id="9782889at2"/>
<dbReference type="Pfam" id="PF01048">
    <property type="entry name" value="PNP_UDP_1"/>
    <property type="match status" value="1"/>
</dbReference>
<protein>
    <recommendedName>
        <fullName evidence="5 10">Uridine phosphorylase</fullName>
        <ecNumber evidence="4 10">2.4.2.3</ecNumber>
    </recommendedName>
</protein>
<dbReference type="PANTHER" id="PTHR43691:SF11">
    <property type="entry name" value="FI09636P-RELATED"/>
    <property type="match status" value="1"/>
</dbReference>
<evidence type="ECO:0000256" key="1">
    <source>
        <dbReference type="ARBA" id="ARBA00004496"/>
    </source>
</evidence>
<evidence type="ECO:0000256" key="6">
    <source>
        <dbReference type="ARBA" id="ARBA00022490"/>
    </source>
</evidence>
<dbReference type="Proteomes" id="UP000294558">
    <property type="component" value="Unassembled WGS sequence"/>
</dbReference>
<dbReference type="PANTHER" id="PTHR43691">
    <property type="entry name" value="URIDINE PHOSPHORYLASE"/>
    <property type="match status" value="1"/>
</dbReference>
<dbReference type="InterPro" id="IPR010058">
    <property type="entry name" value="Uridine_phosphorylase"/>
</dbReference>
<proteinExistence type="inferred from homology"/>
<name>A0A4R7I096_9ACTN</name>
<evidence type="ECO:0000256" key="8">
    <source>
        <dbReference type="ARBA" id="ARBA00022679"/>
    </source>
</evidence>
<dbReference type="GO" id="GO:0044206">
    <property type="term" value="P:UMP salvage"/>
    <property type="evidence" value="ECO:0007669"/>
    <property type="project" value="UniProtKB-UniPathway"/>
</dbReference>
<dbReference type="EMBL" id="SOAU01000001">
    <property type="protein sequence ID" value="TDT16259.1"/>
    <property type="molecule type" value="Genomic_DNA"/>
</dbReference>
<evidence type="ECO:0000313" key="12">
    <source>
        <dbReference type="EMBL" id="TDT16259.1"/>
    </source>
</evidence>
<dbReference type="AlphaFoldDB" id="A0A4R7I096"/>
<evidence type="ECO:0000256" key="7">
    <source>
        <dbReference type="ARBA" id="ARBA00022676"/>
    </source>
</evidence>
<reference evidence="12 13" key="1">
    <citation type="submission" date="2019-03" db="EMBL/GenBank/DDBJ databases">
        <title>Sequencing the genomes of 1000 actinobacteria strains.</title>
        <authorList>
            <person name="Klenk H.-P."/>
        </authorList>
    </citation>
    <scope>NUCLEOTIDE SEQUENCE [LARGE SCALE GENOMIC DNA]</scope>
    <source>
        <strain evidence="12 13">DSM 18936</strain>
    </source>
</reference>
<dbReference type="GO" id="GO:0009166">
    <property type="term" value="P:nucleotide catabolic process"/>
    <property type="evidence" value="ECO:0007669"/>
    <property type="project" value="InterPro"/>
</dbReference>
<dbReference type="NCBIfam" id="TIGR01718">
    <property type="entry name" value="Uridine-psphlse"/>
    <property type="match status" value="1"/>
</dbReference>
<comment type="catalytic activity">
    <reaction evidence="9 10">
        <text>uridine + phosphate = alpha-D-ribose 1-phosphate + uracil</text>
        <dbReference type="Rhea" id="RHEA:24388"/>
        <dbReference type="ChEBI" id="CHEBI:16704"/>
        <dbReference type="ChEBI" id="CHEBI:17568"/>
        <dbReference type="ChEBI" id="CHEBI:43474"/>
        <dbReference type="ChEBI" id="CHEBI:57720"/>
        <dbReference type="EC" id="2.4.2.3"/>
    </reaction>
</comment>
<evidence type="ECO:0000256" key="2">
    <source>
        <dbReference type="ARBA" id="ARBA00004825"/>
    </source>
</evidence>
<evidence type="ECO:0000313" key="13">
    <source>
        <dbReference type="Proteomes" id="UP000294558"/>
    </source>
</evidence>
<dbReference type="GO" id="GO:0009164">
    <property type="term" value="P:nucleoside catabolic process"/>
    <property type="evidence" value="ECO:0007669"/>
    <property type="project" value="UniProtKB-ARBA"/>
</dbReference>
<evidence type="ECO:0000259" key="11">
    <source>
        <dbReference type="Pfam" id="PF01048"/>
    </source>
</evidence>
<gene>
    <name evidence="12" type="ORF">BDK89_1843</name>
</gene>
<dbReference type="InterPro" id="IPR035994">
    <property type="entry name" value="Nucleoside_phosphorylase_sf"/>
</dbReference>
<comment type="caution">
    <text evidence="12">The sequence shown here is derived from an EMBL/GenBank/DDBJ whole genome shotgun (WGS) entry which is preliminary data.</text>
</comment>